<proteinExistence type="predicted"/>
<evidence type="ECO:0000256" key="1">
    <source>
        <dbReference type="SAM" id="MobiDB-lite"/>
    </source>
</evidence>
<sequence>MEPVLIETYRVMLKSHPVDCSVDRILCDPELRAEFLELVRARVGERREFDVLHGLNNLRKRSRLPRRDDDEPCAHGAPHAVPNPAPATGP</sequence>
<evidence type="ECO:0000313" key="2">
    <source>
        <dbReference type="EMBL" id="MDY3563004.1"/>
    </source>
</evidence>
<keyword evidence="3" id="KW-1185">Reference proteome</keyword>
<comment type="caution">
    <text evidence="2">The sequence shown here is derived from an EMBL/GenBank/DDBJ whole genome shotgun (WGS) entry which is preliminary data.</text>
</comment>
<protein>
    <submittedName>
        <fullName evidence="2">Uncharacterized protein</fullName>
    </submittedName>
</protein>
<dbReference type="RefSeq" id="WP_320689266.1">
    <property type="nucleotide sequence ID" value="NZ_JAXBLV010000227.1"/>
</dbReference>
<reference evidence="3" key="1">
    <citation type="journal article" date="2023" name="Mar. Drugs">
        <title>Gemmata algarum, a Novel Planctomycete Isolated from an Algal Mat, Displays Antimicrobial Activity.</title>
        <authorList>
            <person name="Kumar G."/>
            <person name="Kallscheuer N."/>
            <person name="Kashif M."/>
            <person name="Ahamad S."/>
            <person name="Jagadeeshwari U."/>
            <person name="Pannikurungottu S."/>
            <person name="Haufschild T."/>
            <person name="Kabuu M."/>
            <person name="Sasikala C."/>
            <person name="Jogler C."/>
            <person name="Ramana C."/>
        </authorList>
    </citation>
    <scope>NUCLEOTIDE SEQUENCE [LARGE SCALE GENOMIC DNA]</scope>
    <source>
        <strain evidence="3">JC673</strain>
    </source>
</reference>
<dbReference type="EMBL" id="JAXBLV010000227">
    <property type="protein sequence ID" value="MDY3563004.1"/>
    <property type="molecule type" value="Genomic_DNA"/>
</dbReference>
<gene>
    <name evidence="2" type="ORF">R5W23_004487</name>
</gene>
<dbReference type="Proteomes" id="UP001272242">
    <property type="component" value="Unassembled WGS sequence"/>
</dbReference>
<name>A0ABU5F681_9BACT</name>
<evidence type="ECO:0000313" key="3">
    <source>
        <dbReference type="Proteomes" id="UP001272242"/>
    </source>
</evidence>
<organism evidence="2 3">
    <name type="scientific">Gemmata algarum</name>
    <dbReference type="NCBI Taxonomy" id="2975278"/>
    <lineage>
        <taxon>Bacteria</taxon>
        <taxon>Pseudomonadati</taxon>
        <taxon>Planctomycetota</taxon>
        <taxon>Planctomycetia</taxon>
        <taxon>Gemmatales</taxon>
        <taxon>Gemmataceae</taxon>
        <taxon>Gemmata</taxon>
    </lineage>
</organism>
<accession>A0ABU5F681</accession>
<feature type="compositionally biased region" description="Pro residues" evidence="1">
    <location>
        <begin position="81"/>
        <end position="90"/>
    </location>
</feature>
<feature type="region of interest" description="Disordered" evidence="1">
    <location>
        <begin position="60"/>
        <end position="90"/>
    </location>
</feature>